<comment type="caution">
    <text evidence="3">The sequence shown here is derived from an EMBL/GenBank/DDBJ whole genome shotgun (WGS) entry which is preliminary data.</text>
</comment>
<feature type="region of interest" description="Disordered" evidence="1">
    <location>
        <begin position="153"/>
        <end position="205"/>
    </location>
</feature>
<dbReference type="Proteomes" id="UP001303046">
    <property type="component" value="Unassembled WGS sequence"/>
</dbReference>
<evidence type="ECO:0000256" key="2">
    <source>
        <dbReference type="SAM" id="Phobius"/>
    </source>
</evidence>
<evidence type="ECO:0000313" key="4">
    <source>
        <dbReference type="Proteomes" id="UP001303046"/>
    </source>
</evidence>
<feature type="compositionally biased region" description="Basic and acidic residues" evidence="1">
    <location>
        <begin position="310"/>
        <end position="341"/>
    </location>
</feature>
<proteinExistence type="predicted"/>
<feature type="compositionally biased region" description="Basic and acidic residues" evidence="1">
    <location>
        <begin position="418"/>
        <end position="434"/>
    </location>
</feature>
<keyword evidence="2" id="KW-0472">Membrane</keyword>
<accession>A0ABR1CPN0</accession>
<reference evidence="3 4" key="1">
    <citation type="submission" date="2023-08" db="EMBL/GenBank/DDBJ databases">
        <title>A Necator americanus chromosomal reference genome.</title>
        <authorList>
            <person name="Ilik V."/>
            <person name="Petrzelkova K.J."/>
            <person name="Pardy F."/>
            <person name="Fuh T."/>
            <person name="Niatou-Singa F.S."/>
            <person name="Gouil Q."/>
            <person name="Baker L."/>
            <person name="Ritchie M.E."/>
            <person name="Jex A.R."/>
            <person name="Gazzola D."/>
            <person name="Li H."/>
            <person name="Toshio Fujiwara R."/>
            <person name="Zhan B."/>
            <person name="Aroian R.V."/>
            <person name="Pafco B."/>
            <person name="Schwarz E.M."/>
        </authorList>
    </citation>
    <scope>NUCLEOTIDE SEQUENCE [LARGE SCALE GENOMIC DNA]</scope>
    <source>
        <strain evidence="3 4">Aroian</strain>
        <tissue evidence="3">Whole animal</tissue>
    </source>
</reference>
<keyword evidence="2" id="KW-0812">Transmembrane</keyword>
<feature type="compositionally biased region" description="Basic residues" evidence="1">
    <location>
        <begin position="494"/>
        <end position="513"/>
    </location>
</feature>
<evidence type="ECO:0000313" key="3">
    <source>
        <dbReference type="EMBL" id="KAK6739151.1"/>
    </source>
</evidence>
<protein>
    <submittedName>
        <fullName evidence="3">Uncharacterized protein</fullName>
    </submittedName>
</protein>
<keyword evidence="2" id="KW-1133">Transmembrane helix</keyword>
<dbReference type="EMBL" id="JAVFWL010000002">
    <property type="protein sequence ID" value="KAK6739151.1"/>
    <property type="molecule type" value="Genomic_DNA"/>
</dbReference>
<feature type="transmembrane region" description="Helical" evidence="2">
    <location>
        <begin position="231"/>
        <end position="251"/>
    </location>
</feature>
<evidence type="ECO:0000256" key="1">
    <source>
        <dbReference type="SAM" id="MobiDB-lite"/>
    </source>
</evidence>
<feature type="region of interest" description="Disordered" evidence="1">
    <location>
        <begin position="68"/>
        <end position="132"/>
    </location>
</feature>
<gene>
    <name evidence="3" type="primary">Necator_chrII.g8720</name>
    <name evidence="3" type="ORF">RB195_020925</name>
</gene>
<feature type="region of interest" description="Disordered" evidence="1">
    <location>
        <begin position="296"/>
        <end position="563"/>
    </location>
</feature>
<feature type="compositionally biased region" description="Basic and acidic residues" evidence="1">
    <location>
        <begin position="349"/>
        <end position="359"/>
    </location>
</feature>
<keyword evidence="4" id="KW-1185">Reference proteome</keyword>
<name>A0ABR1CPN0_NECAM</name>
<sequence length="563" mass="62741">MRLFQFSSVLLEIIIYSYYKNLTLQIPILEARGFTRLRIPKEFTDQPTLSHHEQQTNTTTEAAFVTGTSTAASSTTEETSSTEIETMEISTPSSSSTSAAALSTTKESSSTEIGTMEISTPSSSSTTSPTTTISETTIEIIIPERITSTRKVFTRTSRTTKRKTDFISTKRTRRTRPPMISTGTRFSSSHKSDHPFVRTRSTTTKETEFPFEENGKEDHKEDKTTSLTTTAIALGFLIVVLCALGVLFISWRKWNTSPATKSEMPTTVITSFDKGKLDSKENPTLGFLEAINDKKDSAESKAAGSLDTDTEAKKTPESKQRGSAETATDSKESVENKRRGSAETSTDSKGSDENKRRGSAETSTDSKGSDENRRRGSAQTATDSKGIEDFLRQGSSETPMESKAAAGYRKSSSSEETPDSRDFVRRYAHEKKQYDMAAYPREIKVPPQNIKGGRSKQRNVVVAKPKAKVKIKSGGGMKIPQKNVRRKYNEGVKAKRTHKKERPTKVKKKPPKKSKNEQFLEFLTPVQQKDMDQPMKKSPSQYHYGKSEKSPRYYNLAELNRDS</sequence>
<organism evidence="3 4">
    <name type="scientific">Necator americanus</name>
    <name type="common">Human hookworm</name>
    <dbReference type="NCBI Taxonomy" id="51031"/>
    <lineage>
        <taxon>Eukaryota</taxon>
        <taxon>Metazoa</taxon>
        <taxon>Ecdysozoa</taxon>
        <taxon>Nematoda</taxon>
        <taxon>Chromadorea</taxon>
        <taxon>Rhabditida</taxon>
        <taxon>Rhabditina</taxon>
        <taxon>Rhabditomorpha</taxon>
        <taxon>Strongyloidea</taxon>
        <taxon>Ancylostomatidae</taxon>
        <taxon>Bunostominae</taxon>
        <taxon>Necator</taxon>
    </lineage>
</organism>